<keyword evidence="3" id="KW-0238">DNA-binding</keyword>
<dbReference type="SUPFAM" id="SSF46785">
    <property type="entry name" value="Winged helix' DNA-binding domain"/>
    <property type="match status" value="1"/>
</dbReference>
<dbReference type="Pfam" id="PF03965">
    <property type="entry name" value="Penicillinase_R"/>
    <property type="match status" value="1"/>
</dbReference>
<dbReference type="GO" id="GO:0045892">
    <property type="term" value="P:negative regulation of DNA-templated transcription"/>
    <property type="evidence" value="ECO:0007669"/>
    <property type="project" value="InterPro"/>
</dbReference>
<dbReference type="Gene3D" id="1.10.4040.10">
    <property type="entry name" value="Penicillinase repressor domain"/>
    <property type="match status" value="1"/>
</dbReference>
<evidence type="ECO:0000256" key="1">
    <source>
        <dbReference type="ARBA" id="ARBA00011046"/>
    </source>
</evidence>
<dbReference type="InterPro" id="IPR036388">
    <property type="entry name" value="WH-like_DNA-bd_sf"/>
</dbReference>
<organism evidence="5">
    <name type="scientific">bioreactor metagenome</name>
    <dbReference type="NCBI Taxonomy" id="1076179"/>
    <lineage>
        <taxon>unclassified sequences</taxon>
        <taxon>metagenomes</taxon>
        <taxon>ecological metagenomes</taxon>
    </lineage>
</organism>
<accession>A0A644XHE2</accession>
<proteinExistence type="inferred from homology"/>
<dbReference type="InterPro" id="IPR036390">
    <property type="entry name" value="WH_DNA-bd_sf"/>
</dbReference>
<reference evidence="5" key="1">
    <citation type="submission" date="2019-08" db="EMBL/GenBank/DDBJ databases">
        <authorList>
            <person name="Kucharzyk K."/>
            <person name="Murdoch R.W."/>
            <person name="Higgins S."/>
            <person name="Loffler F."/>
        </authorList>
    </citation>
    <scope>NUCLEOTIDE SEQUENCE</scope>
</reference>
<evidence type="ECO:0000256" key="2">
    <source>
        <dbReference type="ARBA" id="ARBA00023015"/>
    </source>
</evidence>
<dbReference type="Gene3D" id="1.10.10.10">
    <property type="entry name" value="Winged helix-like DNA-binding domain superfamily/Winged helix DNA-binding domain"/>
    <property type="match status" value="1"/>
</dbReference>
<gene>
    <name evidence="5" type="primary">mecI_3</name>
    <name evidence="5" type="ORF">SDC9_61736</name>
</gene>
<protein>
    <submittedName>
        <fullName evidence="5">Methicillin resistance regulatory protein MecI</fullName>
    </submittedName>
</protein>
<comment type="caution">
    <text evidence="5">The sequence shown here is derived from an EMBL/GenBank/DDBJ whole genome shotgun (WGS) entry which is preliminary data.</text>
</comment>
<dbReference type="GO" id="GO:0003677">
    <property type="term" value="F:DNA binding"/>
    <property type="evidence" value="ECO:0007669"/>
    <property type="project" value="UniProtKB-KW"/>
</dbReference>
<dbReference type="AlphaFoldDB" id="A0A644XHE2"/>
<dbReference type="EMBL" id="VSSQ01002432">
    <property type="protein sequence ID" value="MPM15367.1"/>
    <property type="molecule type" value="Genomic_DNA"/>
</dbReference>
<dbReference type="PIRSF" id="PIRSF019455">
    <property type="entry name" value="CopR_AtkY"/>
    <property type="match status" value="1"/>
</dbReference>
<keyword evidence="4" id="KW-0804">Transcription</keyword>
<sequence>MSLQNISLTSPEWNLMECLWEASPRTGREAAEYLMAHVGWSRSTTLTMLRRMTEKGLIRCEEKDGVKIYSPLIAREDAAVKETDDFLNRVYKGSVSLMMSTVTKKQPLTRAEIDELYAILREAEEENK</sequence>
<keyword evidence="2" id="KW-0805">Transcription regulation</keyword>
<dbReference type="InterPro" id="IPR005650">
    <property type="entry name" value="BlaI_family"/>
</dbReference>
<name>A0A644XHE2_9ZZZZ</name>
<evidence type="ECO:0000313" key="5">
    <source>
        <dbReference type="EMBL" id="MPM15367.1"/>
    </source>
</evidence>
<evidence type="ECO:0000256" key="4">
    <source>
        <dbReference type="ARBA" id="ARBA00023163"/>
    </source>
</evidence>
<evidence type="ECO:0000256" key="3">
    <source>
        <dbReference type="ARBA" id="ARBA00023125"/>
    </source>
</evidence>
<comment type="similarity">
    <text evidence="1">Belongs to the BlaI transcriptional regulatory family.</text>
</comment>